<dbReference type="Proteomes" id="UP000828390">
    <property type="component" value="Unassembled WGS sequence"/>
</dbReference>
<keyword evidence="2" id="KW-0547">Nucleotide-binding</keyword>
<gene>
    <name evidence="4" type="ORF">DPMN_059047</name>
</gene>
<dbReference type="Pfam" id="PF00012">
    <property type="entry name" value="HSP70"/>
    <property type="match status" value="1"/>
</dbReference>
<comment type="similarity">
    <text evidence="1">Belongs to the heat shock protein 70 family.</text>
</comment>
<sequence>MPGRQVVAAIDFGTTYSGYAYAYYSEFRSDPLKIYAYTRWSNEANLQTIKTPTTILFNKDRNFDSFGYEAEMKYEKLSAEDTHTGWRYFRRFKMKLYENEKRLRKNLKLYDDQGNHMPAVEVFGAAIRYLKDHALMQIRHRASDFHDTDIDWVLTVPAIWEDGAKQFMTLAANTAGIPTDQLMLAYEPEAAAIYCQHLTLPSSMHNGTDYVETNPMSKFLIVDLGGGTVDIAAYEMQDKGFISSLSSPSGGPWGGTVVDQEFRSFLESLFGKIVLDDMCTLHSLEMDHAIEATKRAMAKSKEDVMFKPPPVFDGINSMADVRTIRDRIVIGNNVFTKMFTTPIEKITDHVTTLLKDPILQGVKTILLVGGFAESDIIQNAMKDKFSHRYNVIIPEEAGLAILKGAVIYGQNPCVVVTRRLAFSYGISIDVPFDDTTHPVERRFIRNGKEMCENVFDVFVKKGDVVTPGVITVQRELKVPHIGATDIRVDVYKSGEDCIPTFITQCKKVGELFFALQAPSTTEQVLIKVQMSFGGTRVLVGAQEVNQPWNCVTAEFDWLM</sequence>
<dbReference type="OrthoDB" id="2963168at2759"/>
<evidence type="ECO:0000256" key="2">
    <source>
        <dbReference type="ARBA" id="ARBA00022741"/>
    </source>
</evidence>
<dbReference type="EMBL" id="JAIWYP010000013">
    <property type="protein sequence ID" value="KAH3716326.1"/>
    <property type="molecule type" value="Genomic_DNA"/>
</dbReference>
<evidence type="ECO:0000313" key="5">
    <source>
        <dbReference type="Proteomes" id="UP000828390"/>
    </source>
</evidence>
<dbReference type="PANTHER" id="PTHR14187">
    <property type="entry name" value="ALPHA KINASE/ELONGATION FACTOR 2 KINASE"/>
    <property type="match status" value="1"/>
</dbReference>
<dbReference type="SUPFAM" id="SSF53067">
    <property type="entry name" value="Actin-like ATPase domain"/>
    <property type="match status" value="2"/>
</dbReference>
<dbReference type="GO" id="GO:0140662">
    <property type="term" value="F:ATP-dependent protein folding chaperone"/>
    <property type="evidence" value="ECO:0007669"/>
    <property type="project" value="InterPro"/>
</dbReference>
<evidence type="ECO:0000256" key="1">
    <source>
        <dbReference type="ARBA" id="ARBA00007381"/>
    </source>
</evidence>
<keyword evidence="5" id="KW-1185">Reference proteome</keyword>
<protein>
    <recommendedName>
        <fullName evidence="6">Heat shock 70 kDa protein 12A</fullName>
    </recommendedName>
</protein>
<dbReference type="GO" id="GO:0005524">
    <property type="term" value="F:ATP binding"/>
    <property type="evidence" value="ECO:0007669"/>
    <property type="project" value="UniProtKB-KW"/>
</dbReference>
<reference evidence="4" key="2">
    <citation type="submission" date="2020-11" db="EMBL/GenBank/DDBJ databases">
        <authorList>
            <person name="McCartney M.A."/>
            <person name="Auch B."/>
            <person name="Kono T."/>
            <person name="Mallez S."/>
            <person name="Becker A."/>
            <person name="Gohl D.M."/>
            <person name="Silverstein K.A.T."/>
            <person name="Koren S."/>
            <person name="Bechman K.B."/>
            <person name="Herman A."/>
            <person name="Abrahante J.E."/>
            <person name="Garbe J."/>
        </authorList>
    </citation>
    <scope>NUCLEOTIDE SEQUENCE</scope>
    <source>
        <strain evidence="4">Duluth1</strain>
        <tissue evidence="4">Whole animal</tissue>
    </source>
</reference>
<dbReference type="PANTHER" id="PTHR14187:SF5">
    <property type="entry name" value="HEAT SHOCK 70 KDA PROTEIN 12A"/>
    <property type="match status" value="1"/>
</dbReference>
<evidence type="ECO:0000256" key="3">
    <source>
        <dbReference type="ARBA" id="ARBA00022840"/>
    </source>
</evidence>
<dbReference type="CDD" id="cd10229">
    <property type="entry name" value="ASKHA_NBD_HSP70_HSPA12"/>
    <property type="match status" value="1"/>
</dbReference>
<organism evidence="4 5">
    <name type="scientific">Dreissena polymorpha</name>
    <name type="common">Zebra mussel</name>
    <name type="synonym">Mytilus polymorpha</name>
    <dbReference type="NCBI Taxonomy" id="45954"/>
    <lineage>
        <taxon>Eukaryota</taxon>
        <taxon>Metazoa</taxon>
        <taxon>Spiralia</taxon>
        <taxon>Lophotrochozoa</taxon>
        <taxon>Mollusca</taxon>
        <taxon>Bivalvia</taxon>
        <taxon>Autobranchia</taxon>
        <taxon>Heteroconchia</taxon>
        <taxon>Euheterodonta</taxon>
        <taxon>Imparidentia</taxon>
        <taxon>Neoheterodontei</taxon>
        <taxon>Myida</taxon>
        <taxon>Dreissenoidea</taxon>
        <taxon>Dreissenidae</taxon>
        <taxon>Dreissena</taxon>
    </lineage>
</organism>
<proteinExistence type="inferred from homology"/>
<dbReference type="InterPro" id="IPR013126">
    <property type="entry name" value="Hsp_70_fam"/>
</dbReference>
<comment type="caution">
    <text evidence="4">The sequence shown here is derived from an EMBL/GenBank/DDBJ whole genome shotgun (WGS) entry which is preliminary data.</text>
</comment>
<accession>A0A9D4C380</accession>
<evidence type="ECO:0000313" key="4">
    <source>
        <dbReference type="EMBL" id="KAH3716326.1"/>
    </source>
</evidence>
<keyword evidence="3" id="KW-0067">ATP-binding</keyword>
<dbReference type="AlphaFoldDB" id="A0A9D4C380"/>
<reference evidence="4" key="1">
    <citation type="journal article" date="2019" name="bioRxiv">
        <title>The Genome of the Zebra Mussel, Dreissena polymorpha: A Resource for Invasive Species Research.</title>
        <authorList>
            <person name="McCartney M.A."/>
            <person name="Auch B."/>
            <person name="Kono T."/>
            <person name="Mallez S."/>
            <person name="Zhang Y."/>
            <person name="Obille A."/>
            <person name="Becker A."/>
            <person name="Abrahante J.E."/>
            <person name="Garbe J."/>
            <person name="Badalamenti J.P."/>
            <person name="Herman A."/>
            <person name="Mangelson H."/>
            <person name="Liachko I."/>
            <person name="Sullivan S."/>
            <person name="Sone E.D."/>
            <person name="Koren S."/>
            <person name="Silverstein K.A.T."/>
            <person name="Beckman K.B."/>
            <person name="Gohl D.M."/>
        </authorList>
    </citation>
    <scope>NUCLEOTIDE SEQUENCE</scope>
    <source>
        <strain evidence="4">Duluth1</strain>
        <tissue evidence="4">Whole animal</tissue>
    </source>
</reference>
<dbReference type="Gene3D" id="3.30.420.40">
    <property type="match status" value="2"/>
</dbReference>
<evidence type="ECO:0008006" key="6">
    <source>
        <dbReference type="Google" id="ProtNLM"/>
    </source>
</evidence>
<dbReference type="InterPro" id="IPR043129">
    <property type="entry name" value="ATPase_NBD"/>
</dbReference>
<name>A0A9D4C380_DREPO</name>
<dbReference type="Gene3D" id="3.90.640.10">
    <property type="entry name" value="Actin, Chain A, domain 4"/>
    <property type="match status" value="1"/>
</dbReference>